<dbReference type="InterPro" id="IPR036388">
    <property type="entry name" value="WH-like_DNA-bd_sf"/>
</dbReference>
<dbReference type="PANTHER" id="PTHR30346:SF0">
    <property type="entry name" value="HCA OPERON TRANSCRIPTIONAL ACTIVATOR HCAR"/>
    <property type="match status" value="1"/>
</dbReference>
<dbReference type="Gene3D" id="3.40.190.10">
    <property type="entry name" value="Periplasmic binding protein-like II"/>
    <property type="match status" value="2"/>
</dbReference>
<evidence type="ECO:0000313" key="6">
    <source>
        <dbReference type="EMBL" id="GAA3934632.1"/>
    </source>
</evidence>
<dbReference type="Proteomes" id="UP001501591">
    <property type="component" value="Unassembled WGS sequence"/>
</dbReference>
<gene>
    <name evidence="6" type="ORF">GCM10022383_11340</name>
</gene>
<accession>A0ABP7N1F3</accession>
<dbReference type="SUPFAM" id="SSF46785">
    <property type="entry name" value="Winged helix' DNA-binding domain"/>
    <property type="match status" value="1"/>
</dbReference>
<dbReference type="PANTHER" id="PTHR30346">
    <property type="entry name" value="TRANSCRIPTIONAL DUAL REGULATOR HCAR-RELATED"/>
    <property type="match status" value="1"/>
</dbReference>
<dbReference type="InterPro" id="IPR000847">
    <property type="entry name" value="LysR_HTH_N"/>
</dbReference>
<dbReference type="PRINTS" id="PR00039">
    <property type="entry name" value="HTHLYSR"/>
</dbReference>
<comment type="caution">
    <text evidence="6">The sequence shown here is derived from an EMBL/GenBank/DDBJ whole genome shotgun (WGS) entry which is preliminary data.</text>
</comment>
<keyword evidence="7" id="KW-1185">Reference proteome</keyword>
<protein>
    <submittedName>
        <fullName evidence="6">LysR family transcriptional regulator</fullName>
    </submittedName>
</protein>
<evidence type="ECO:0000256" key="3">
    <source>
        <dbReference type="ARBA" id="ARBA00023125"/>
    </source>
</evidence>
<evidence type="ECO:0000256" key="2">
    <source>
        <dbReference type="ARBA" id="ARBA00023015"/>
    </source>
</evidence>
<dbReference type="SUPFAM" id="SSF53850">
    <property type="entry name" value="Periplasmic binding protein-like II"/>
    <property type="match status" value="1"/>
</dbReference>
<keyword evidence="3" id="KW-0238">DNA-binding</keyword>
<dbReference type="CDD" id="cd08414">
    <property type="entry name" value="PBP2_LTTR_aromatics_like"/>
    <property type="match status" value="1"/>
</dbReference>
<feature type="domain" description="HTH lysR-type" evidence="5">
    <location>
        <begin position="10"/>
        <end position="67"/>
    </location>
</feature>
<dbReference type="Pfam" id="PF00126">
    <property type="entry name" value="HTH_1"/>
    <property type="match status" value="1"/>
</dbReference>
<dbReference type="InterPro" id="IPR036390">
    <property type="entry name" value="WH_DNA-bd_sf"/>
</dbReference>
<keyword evidence="2" id="KW-0805">Transcription regulation</keyword>
<dbReference type="Gene3D" id="1.10.10.10">
    <property type="entry name" value="Winged helix-like DNA-binding domain superfamily/Winged helix DNA-binding domain"/>
    <property type="match status" value="1"/>
</dbReference>
<sequence>MRPLAYNHGMELRHIVAFVAVAEELHFGRAAARLHMAQPPLSQRIRQLESELHVQLFERTTRAVLLTEAGEAMLDPARKVLEDLEIAIGAARSGGRGELGRIVLGFSGASSHQHLPRLTAAIRRQHPGLRLVFAKRDYANDALGGVVDGELDLAFVRLPLNRDGVAHRIIEEEEILVALPAHHRLAEQERITLSDLAEEPFITFPGTVSSAVRDALVHACVESGFGPQITQEAPDTYTILALVAAGAGVTLVPSSVTHVTSPGLVYRPLAGPRRVLHTALAWRANNHSAALEKVLRIAEGVLPTPEIPTTM</sequence>
<evidence type="ECO:0000256" key="1">
    <source>
        <dbReference type="ARBA" id="ARBA00009437"/>
    </source>
</evidence>
<dbReference type="PROSITE" id="PS50931">
    <property type="entry name" value="HTH_LYSR"/>
    <property type="match status" value="1"/>
</dbReference>
<name>A0ABP7N1F3_9MICO</name>
<dbReference type="EMBL" id="BAABCP010000001">
    <property type="protein sequence ID" value="GAA3934632.1"/>
    <property type="molecule type" value="Genomic_DNA"/>
</dbReference>
<reference evidence="7" key="1">
    <citation type="journal article" date="2019" name="Int. J. Syst. Evol. Microbiol.">
        <title>The Global Catalogue of Microorganisms (GCM) 10K type strain sequencing project: providing services to taxonomists for standard genome sequencing and annotation.</title>
        <authorList>
            <consortium name="The Broad Institute Genomics Platform"/>
            <consortium name="The Broad Institute Genome Sequencing Center for Infectious Disease"/>
            <person name="Wu L."/>
            <person name="Ma J."/>
        </authorList>
    </citation>
    <scope>NUCLEOTIDE SEQUENCE [LARGE SCALE GENOMIC DNA]</scope>
    <source>
        <strain evidence="7">JCM 17024</strain>
    </source>
</reference>
<comment type="similarity">
    <text evidence="1">Belongs to the LysR transcriptional regulatory family.</text>
</comment>
<keyword evidence="4" id="KW-0804">Transcription</keyword>
<evidence type="ECO:0000313" key="7">
    <source>
        <dbReference type="Proteomes" id="UP001501591"/>
    </source>
</evidence>
<dbReference type="InterPro" id="IPR005119">
    <property type="entry name" value="LysR_subst-bd"/>
</dbReference>
<organism evidence="6 7">
    <name type="scientific">Microbacterium soli</name>
    <dbReference type="NCBI Taxonomy" id="446075"/>
    <lineage>
        <taxon>Bacteria</taxon>
        <taxon>Bacillati</taxon>
        <taxon>Actinomycetota</taxon>
        <taxon>Actinomycetes</taxon>
        <taxon>Micrococcales</taxon>
        <taxon>Microbacteriaceae</taxon>
        <taxon>Microbacterium</taxon>
    </lineage>
</organism>
<evidence type="ECO:0000256" key="4">
    <source>
        <dbReference type="ARBA" id="ARBA00023163"/>
    </source>
</evidence>
<evidence type="ECO:0000259" key="5">
    <source>
        <dbReference type="PROSITE" id="PS50931"/>
    </source>
</evidence>
<dbReference type="Pfam" id="PF03466">
    <property type="entry name" value="LysR_substrate"/>
    <property type="match status" value="1"/>
</dbReference>
<proteinExistence type="inferred from homology"/>